<sequence>MATVGQSGALRRVTVHYASSPTRGAVVEVSLDDLDDELLQFVLADLLPGQEGLHQSILEGAHGSNQENYMRGAGSSAPSQEYHAQSSTAAAAAAASSRRNPGTDDAQIASDFEYATKLQQEMEGLSVDDDGDGMVCFCLCSAYGRWSSRFRCVSFCMM</sequence>
<evidence type="ECO:0000256" key="1">
    <source>
        <dbReference type="SAM" id="MobiDB-lite"/>
    </source>
</evidence>
<reference evidence="2 3" key="1">
    <citation type="journal article" date="2018" name="Nat. Genet.">
        <title>Extensive intraspecific gene order and gene structural variations between Mo17 and other maize genomes.</title>
        <authorList>
            <person name="Sun S."/>
            <person name="Zhou Y."/>
            <person name="Chen J."/>
            <person name="Shi J."/>
            <person name="Zhao H."/>
            <person name="Zhao H."/>
            <person name="Song W."/>
            <person name="Zhang M."/>
            <person name="Cui Y."/>
            <person name="Dong X."/>
            <person name="Liu H."/>
            <person name="Ma X."/>
            <person name="Jiao Y."/>
            <person name="Wang B."/>
            <person name="Wei X."/>
            <person name="Stein J.C."/>
            <person name="Glaubitz J.C."/>
            <person name="Lu F."/>
            <person name="Yu G."/>
            <person name="Liang C."/>
            <person name="Fengler K."/>
            <person name="Li B."/>
            <person name="Rafalski A."/>
            <person name="Schnable P.S."/>
            <person name="Ware D.H."/>
            <person name="Buckler E.S."/>
            <person name="Lai J."/>
        </authorList>
    </citation>
    <scope>NUCLEOTIDE SEQUENCE [LARGE SCALE GENOMIC DNA]</scope>
    <source>
        <strain evidence="3">cv. Missouri 17</strain>
        <tissue evidence="2">Seedling</tissue>
    </source>
</reference>
<feature type="compositionally biased region" description="Low complexity" evidence="1">
    <location>
        <begin position="84"/>
        <end position="97"/>
    </location>
</feature>
<name>A0A3L6DFX5_MAIZE</name>
<comment type="caution">
    <text evidence="2">The sequence shown here is derived from an EMBL/GenBank/DDBJ whole genome shotgun (WGS) entry which is preliminary data.</text>
</comment>
<proteinExistence type="predicted"/>
<dbReference type="Proteomes" id="UP000251960">
    <property type="component" value="Chromosome 9"/>
</dbReference>
<evidence type="ECO:0000313" key="3">
    <source>
        <dbReference type="Proteomes" id="UP000251960"/>
    </source>
</evidence>
<accession>A0A3L6DFX5</accession>
<dbReference type="AlphaFoldDB" id="A0A3L6DFX5"/>
<dbReference type="EMBL" id="NCVQ01000010">
    <property type="protein sequence ID" value="PWZ07505.1"/>
    <property type="molecule type" value="Genomic_DNA"/>
</dbReference>
<evidence type="ECO:0000313" key="2">
    <source>
        <dbReference type="EMBL" id="PWZ07505.1"/>
    </source>
</evidence>
<gene>
    <name evidence="2" type="ORF">Zm00014a_001565</name>
</gene>
<protein>
    <submittedName>
        <fullName evidence="2">Uncharacterized protein</fullName>
    </submittedName>
</protein>
<feature type="region of interest" description="Disordered" evidence="1">
    <location>
        <begin position="64"/>
        <end position="105"/>
    </location>
</feature>
<dbReference type="ExpressionAtlas" id="A0A3L6DFX5">
    <property type="expression patterns" value="baseline and differential"/>
</dbReference>
<organism evidence="2 3">
    <name type="scientific">Zea mays</name>
    <name type="common">Maize</name>
    <dbReference type="NCBI Taxonomy" id="4577"/>
    <lineage>
        <taxon>Eukaryota</taxon>
        <taxon>Viridiplantae</taxon>
        <taxon>Streptophyta</taxon>
        <taxon>Embryophyta</taxon>
        <taxon>Tracheophyta</taxon>
        <taxon>Spermatophyta</taxon>
        <taxon>Magnoliopsida</taxon>
        <taxon>Liliopsida</taxon>
        <taxon>Poales</taxon>
        <taxon>Poaceae</taxon>
        <taxon>PACMAD clade</taxon>
        <taxon>Panicoideae</taxon>
        <taxon>Andropogonodae</taxon>
        <taxon>Andropogoneae</taxon>
        <taxon>Tripsacinae</taxon>
        <taxon>Zea</taxon>
    </lineage>
</organism>